<organism evidence="1 2">
    <name type="scientific">Hygrophoropsis aurantiaca</name>
    <dbReference type="NCBI Taxonomy" id="72124"/>
    <lineage>
        <taxon>Eukaryota</taxon>
        <taxon>Fungi</taxon>
        <taxon>Dikarya</taxon>
        <taxon>Basidiomycota</taxon>
        <taxon>Agaricomycotina</taxon>
        <taxon>Agaricomycetes</taxon>
        <taxon>Agaricomycetidae</taxon>
        <taxon>Boletales</taxon>
        <taxon>Coniophorineae</taxon>
        <taxon>Hygrophoropsidaceae</taxon>
        <taxon>Hygrophoropsis</taxon>
    </lineage>
</organism>
<reference evidence="1" key="1">
    <citation type="journal article" date="2021" name="New Phytol.">
        <title>Evolutionary innovations through gain and loss of genes in the ectomycorrhizal Boletales.</title>
        <authorList>
            <person name="Wu G."/>
            <person name="Miyauchi S."/>
            <person name="Morin E."/>
            <person name="Kuo A."/>
            <person name="Drula E."/>
            <person name="Varga T."/>
            <person name="Kohler A."/>
            <person name="Feng B."/>
            <person name="Cao Y."/>
            <person name="Lipzen A."/>
            <person name="Daum C."/>
            <person name="Hundley H."/>
            <person name="Pangilinan J."/>
            <person name="Johnson J."/>
            <person name="Barry K."/>
            <person name="LaButti K."/>
            <person name="Ng V."/>
            <person name="Ahrendt S."/>
            <person name="Min B."/>
            <person name="Choi I.G."/>
            <person name="Park H."/>
            <person name="Plett J.M."/>
            <person name="Magnuson J."/>
            <person name="Spatafora J.W."/>
            <person name="Nagy L.G."/>
            <person name="Henrissat B."/>
            <person name="Grigoriev I.V."/>
            <person name="Yang Z.L."/>
            <person name="Xu J."/>
            <person name="Martin F.M."/>
        </authorList>
    </citation>
    <scope>NUCLEOTIDE SEQUENCE</scope>
    <source>
        <strain evidence="1">ATCC 28755</strain>
    </source>
</reference>
<accession>A0ACB7ZQN6</accession>
<feature type="non-terminal residue" evidence="1">
    <location>
        <position position="1"/>
    </location>
</feature>
<evidence type="ECO:0000313" key="1">
    <source>
        <dbReference type="EMBL" id="KAH7903226.1"/>
    </source>
</evidence>
<feature type="non-terminal residue" evidence="1">
    <location>
        <position position="126"/>
    </location>
</feature>
<evidence type="ECO:0000313" key="2">
    <source>
        <dbReference type="Proteomes" id="UP000790377"/>
    </source>
</evidence>
<proteinExistence type="predicted"/>
<sequence length="126" mass="14339">CSGCHTVMVSQKFQVALRKPMPESKNFKFLNQQYRGESMGHRYAKTLGLQELIEDKVSSAMDCHGFTARNSPCVRYAIGVLEGKYNDNQIFAGLVEAMVQRLDRQERGVGLQNFQYTPAFEEFAHL</sequence>
<name>A0ACB7ZQN6_9AGAM</name>
<comment type="caution">
    <text evidence="1">The sequence shown here is derived from an EMBL/GenBank/DDBJ whole genome shotgun (WGS) entry which is preliminary data.</text>
</comment>
<protein>
    <submittedName>
        <fullName evidence="1">Uncharacterized protein</fullName>
    </submittedName>
</protein>
<keyword evidence="2" id="KW-1185">Reference proteome</keyword>
<dbReference type="EMBL" id="MU269109">
    <property type="protein sequence ID" value="KAH7903226.1"/>
    <property type="molecule type" value="Genomic_DNA"/>
</dbReference>
<dbReference type="Proteomes" id="UP000790377">
    <property type="component" value="Unassembled WGS sequence"/>
</dbReference>
<gene>
    <name evidence="1" type="ORF">BJ138DRAFT_983430</name>
</gene>